<dbReference type="PROSITE" id="PS50011">
    <property type="entry name" value="PROTEIN_KINASE_DOM"/>
    <property type="match status" value="1"/>
</dbReference>
<dbReference type="SUPFAM" id="SSF57440">
    <property type="entry name" value="Kringle-like"/>
    <property type="match status" value="1"/>
</dbReference>
<dbReference type="InterPro" id="IPR036790">
    <property type="entry name" value="Frizzled_dom_sf"/>
</dbReference>
<evidence type="ECO:0000256" key="11">
    <source>
        <dbReference type="ARBA" id="ARBA00023136"/>
    </source>
</evidence>
<evidence type="ECO:0000259" key="21">
    <source>
        <dbReference type="PROSITE" id="PS50011"/>
    </source>
</evidence>
<proteinExistence type="predicted"/>
<dbReference type="Gene3D" id="2.10.70.10">
    <property type="entry name" value="Complement Module, domain 1"/>
    <property type="match status" value="2"/>
</dbReference>
<feature type="domain" description="Ig-like" evidence="24">
    <location>
        <begin position="148"/>
        <end position="235"/>
    </location>
</feature>
<keyword evidence="14" id="KW-0675">Receptor</keyword>
<dbReference type="OrthoDB" id="10012075at2759"/>
<dbReference type="GO" id="GO:0043235">
    <property type="term" value="C:receptor complex"/>
    <property type="evidence" value="ECO:0007669"/>
    <property type="project" value="TreeGrafter"/>
</dbReference>
<name>A0A1X7UCB3_AMPQE</name>
<dbReference type="InterPro" id="IPR001245">
    <property type="entry name" value="Ser-Thr/Tyr_kinase_cat_dom"/>
</dbReference>
<keyword evidence="15" id="KW-0325">Glycoprotein</keyword>
<keyword evidence="18" id="KW-0768">Sushi</keyword>
<evidence type="ECO:0000256" key="18">
    <source>
        <dbReference type="PROSITE-ProRule" id="PRU00302"/>
    </source>
</evidence>
<dbReference type="STRING" id="400682.A0A1X7UCB3"/>
<evidence type="ECO:0000256" key="16">
    <source>
        <dbReference type="ARBA" id="ARBA00051243"/>
    </source>
</evidence>
<evidence type="ECO:0000256" key="5">
    <source>
        <dbReference type="ARBA" id="ARBA00022679"/>
    </source>
</evidence>
<dbReference type="SUPFAM" id="SSF57535">
    <property type="entry name" value="Complement control module/SCR domain"/>
    <property type="match status" value="2"/>
</dbReference>
<evidence type="ECO:0000259" key="23">
    <source>
        <dbReference type="PROSITE" id="PS50070"/>
    </source>
</evidence>
<dbReference type="GO" id="GO:0016477">
    <property type="term" value="P:cell migration"/>
    <property type="evidence" value="ECO:0007669"/>
    <property type="project" value="TreeGrafter"/>
</dbReference>
<evidence type="ECO:0000256" key="15">
    <source>
        <dbReference type="ARBA" id="ARBA00023180"/>
    </source>
</evidence>
<dbReference type="EC" id="2.7.10.1" evidence="2"/>
<feature type="binding site" evidence="19">
    <location>
        <position position="723"/>
    </location>
    <ligand>
        <name>ATP</name>
        <dbReference type="ChEBI" id="CHEBI:30616"/>
    </ligand>
</feature>
<dbReference type="PROSITE" id="PS50835">
    <property type="entry name" value="IG_LIKE"/>
    <property type="match status" value="1"/>
</dbReference>
<keyword evidence="4 17" id="KW-0420">Kringle</keyword>
<dbReference type="InterPro" id="IPR038178">
    <property type="entry name" value="Kringle_sf"/>
</dbReference>
<dbReference type="InterPro" id="IPR020067">
    <property type="entry name" value="Frizzled_dom"/>
</dbReference>
<dbReference type="GO" id="GO:0005886">
    <property type="term" value="C:plasma membrane"/>
    <property type="evidence" value="ECO:0007669"/>
    <property type="project" value="TreeGrafter"/>
</dbReference>
<dbReference type="SUPFAM" id="SSF56112">
    <property type="entry name" value="Protein kinase-like (PK-like)"/>
    <property type="match status" value="1"/>
</dbReference>
<feature type="disulfide bond" evidence="18">
    <location>
        <begin position="513"/>
        <end position="540"/>
    </location>
</feature>
<dbReference type="SMART" id="SM00219">
    <property type="entry name" value="TyrKc"/>
    <property type="match status" value="1"/>
</dbReference>
<dbReference type="CDD" id="cd00192">
    <property type="entry name" value="PTKc"/>
    <property type="match status" value="1"/>
</dbReference>
<dbReference type="InterPro" id="IPR008266">
    <property type="entry name" value="Tyr_kinase_AS"/>
</dbReference>
<dbReference type="CDD" id="cd00108">
    <property type="entry name" value="KR"/>
    <property type="match status" value="1"/>
</dbReference>
<dbReference type="GO" id="GO:0007169">
    <property type="term" value="P:cell surface receptor protein tyrosine kinase signaling pathway"/>
    <property type="evidence" value="ECO:0007669"/>
    <property type="project" value="TreeGrafter"/>
</dbReference>
<dbReference type="PROSITE" id="PS50923">
    <property type="entry name" value="SUSHI"/>
    <property type="match status" value="2"/>
</dbReference>
<dbReference type="InterPro" id="IPR035976">
    <property type="entry name" value="Sushi/SCR/CCP_sf"/>
</dbReference>
<dbReference type="Gene3D" id="2.40.20.10">
    <property type="entry name" value="Plasminogen Kringle 4"/>
    <property type="match status" value="1"/>
</dbReference>
<dbReference type="GO" id="GO:0004714">
    <property type="term" value="F:transmembrane receptor protein tyrosine kinase activity"/>
    <property type="evidence" value="ECO:0007669"/>
    <property type="project" value="UniProtKB-EC"/>
</dbReference>
<evidence type="ECO:0000256" key="3">
    <source>
        <dbReference type="ARBA" id="ARBA00022553"/>
    </source>
</evidence>
<dbReference type="InterPro" id="IPR036179">
    <property type="entry name" value="Ig-like_dom_sf"/>
</dbReference>
<feature type="domain" description="Kringle" evidence="23">
    <location>
        <begin position="402"/>
        <end position="482"/>
    </location>
</feature>
<evidence type="ECO:0000256" key="10">
    <source>
        <dbReference type="ARBA" id="ARBA00022989"/>
    </source>
</evidence>
<evidence type="ECO:0000259" key="24">
    <source>
        <dbReference type="PROSITE" id="PS50835"/>
    </source>
</evidence>
<dbReference type="SMART" id="SM00408">
    <property type="entry name" value="IGc2"/>
    <property type="match status" value="1"/>
</dbReference>
<keyword evidence="12" id="KW-0829">Tyrosine-protein kinase</keyword>
<feature type="transmembrane region" description="Helical" evidence="20">
    <location>
        <begin position="616"/>
        <end position="641"/>
    </location>
</feature>
<dbReference type="Gene3D" id="2.60.40.10">
    <property type="entry name" value="Immunoglobulins"/>
    <property type="match status" value="1"/>
</dbReference>
<organism evidence="26">
    <name type="scientific">Amphimedon queenslandica</name>
    <name type="common">Sponge</name>
    <dbReference type="NCBI Taxonomy" id="400682"/>
    <lineage>
        <taxon>Eukaryota</taxon>
        <taxon>Metazoa</taxon>
        <taxon>Porifera</taxon>
        <taxon>Demospongiae</taxon>
        <taxon>Heteroscleromorpha</taxon>
        <taxon>Haplosclerida</taxon>
        <taxon>Niphatidae</taxon>
        <taxon>Amphimedon</taxon>
    </lineage>
</organism>
<dbReference type="FunFam" id="1.10.510.10:FF:000554">
    <property type="entry name" value="Predicted protein"/>
    <property type="match status" value="1"/>
</dbReference>
<dbReference type="InterPro" id="IPR003598">
    <property type="entry name" value="Ig_sub2"/>
</dbReference>
<dbReference type="InterPro" id="IPR050122">
    <property type="entry name" value="RTK"/>
</dbReference>
<evidence type="ECO:0000256" key="6">
    <source>
        <dbReference type="ARBA" id="ARBA00022692"/>
    </source>
</evidence>
<dbReference type="CDD" id="cd00096">
    <property type="entry name" value="Ig"/>
    <property type="match status" value="1"/>
</dbReference>
<dbReference type="EnsemblMetazoa" id="Aqu2.1.25589_001">
    <property type="protein sequence ID" value="Aqu2.1.25589_001"/>
    <property type="gene ID" value="Aqu2.1.25589"/>
</dbReference>
<keyword evidence="10 20" id="KW-1133">Transmembrane helix</keyword>
<feature type="domain" description="Sushi" evidence="25">
    <location>
        <begin position="543"/>
        <end position="602"/>
    </location>
</feature>
<dbReference type="SUPFAM" id="SSF48726">
    <property type="entry name" value="Immunoglobulin"/>
    <property type="match status" value="1"/>
</dbReference>
<evidence type="ECO:0000259" key="25">
    <source>
        <dbReference type="PROSITE" id="PS50923"/>
    </source>
</evidence>
<dbReference type="GO" id="GO:0005524">
    <property type="term" value="F:ATP binding"/>
    <property type="evidence" value="ECO:0007669"/>
    <property type="project" value="UniProtKB-UniRule"/>
</dbReference>
<dbReference type="SMART" id="SM00032">
    <property type="entry name" value="CCP"/>
    <property type="match status" value="2"/>
</dbReference>
<dbReference type="InterPro" id="IPR000001">
    <property type="entry name" value="Kringle"/>
</dbReference>
<dbReference type="Gene3D" id="1.10.510.10">
    <property type="entry name" value="Transferase(Phosphotransferase) domain 1"/>
    <property type="match status" value="1"/>
</dbReference>
<evidence type="ECO:0000259" key="22">
    <source>
        <dbReference type="PROSITE" id="PS50038"/>
    </source>
</evidence>
<dbReference type="Gene3D" id="1.10.2000.10">
    <property type="entry name" value="Frizzled cysteine-rich domain"/>
    <property type="match status" value="1"/>
</dbReference>
<evidence type="ECO:0000256" key="17">
    <source>
        <dbReference type="PROSITE-ProRule" id="PRU00121"/>
    </source>
</evidence>
<evidence type="ECO:0000256" key="14">
    <source>
        <dbReference type="ARBA" id="ARBA00023170"/>
    </source>
</evidence>
<keyword evidence="6 20" id="KW-0812">Transmembrane</keyword>
<accession>A0A1X7UCB3</accession>
<evidence type="ECO:0000256" key="20">
    <source>
        <dbReference type="SAM" id="Phobius"/>
    </source>
</evidence>
<dbReference type="InParanoid" id="A0A1X7UCB3"/>
<dbReference type="Pfam" id="PF00084">
    <property type="entry name" value="Sushi"/>
    <property type="match status" value="2"/>
</dbReference>
<dbReference type="Gene3D" id="3.30.200.20">
    <property type="entry name" value="Phosphorylase Kinase, domain 1"/>
    <property type="match status" value="1"/>
</dbReference>
<keyword evidence="3" id="KW-0597">Phosphoprotein</keyword>
<keyword evidence="8" id="KW-0418">Kinase</keyword>
<keyword evidence="13 18" id="KW-1015">Disulfide bond</keyword>
<evidence type="ECO:0000256" key="4">
    <source>
        <dbReference type="ARBA" id="ARBA00022572"/>
    </source>
</evidence>
<evidence type="ECO:0000256" key="1">
    <source>
        <dbReference type="ARBA" id="ARBA00004479"/>
    </source>
</evidence>
<dbReference type="Pfam" id="PF07714">
    <property type="entry name" value="PK_Tyr_Ser-Thr"/>
    <property type="match status" value="1"/>
</dbReference>
<dbReference type="eggNOG" id="KOG1026">
    <property type="taxonomic scope" value="Eukaryota"/>
</dbReference>
<feature type="domain" description="Sushi" evidence="25">
    <location>
        <begin position="475"/>
        <end position="542"/>
    </location>
</feature>
<dbReference type="InterPro" id="IPR000436">
    <property type="entry name" value="Sushi_SCR_CCP_dom"/>
</dbReference>
<feature type="domain" description="FZ" evidence="22">
    <location>
        <begin position="250"/>
        <end position="406"/>
    </location>
</feature>
<dbReference type="InterPro" id="IPR011009">
    <property type="entry name" value="Kinase-like_dom_sf"/>
</dbReference>
<evidence type="ECO:0000256" key="19">
    <source>
        <dbReference type="PROSITE-ProRule" id="PRU10141"/>
    </source>
</evidence>
<comment type="catalytic activity">
    <reaction evidence="16">
        <text>L-tyrosyl-[protein] + ATP = O-phospho-L-tyrosyl-[protein] + ADP + H(+)</text>
        <dbReference type="Rhea" id="RHEA:10596"/>
        <dbReference type="Rhea" id="RHEA-COMP:10136"/>
        <dbReference type="Rhea" id="RHEA-COMP:20101"/>
        <dbReference type="ChEBI" id="CHEBI:15378"/>
        <dbReference type="ChEBI" id="CHEBI:30616"/>
        <dbReference type="ChEBI" id="CHEBI:46858"/>
        <dbReference type="ChEBI" id="CHEBI:61978"/>
        <dbReference type="ChEBI" id="CHEBI:456216"/>
        <dbReference type="EC" id="2.7.10.1"/>
    </reaction>
</comment>
<evidence type="ECO:0000313" key="26">
    <source>
        <dbReference type="EnsemblMetazoa" id="Aqu2.1.25589_001"/>
    </source>
</evidence>
<dbReference type="PANTHER" id="PTHR24416:SF564">
    <property type="entry name" value="MACROPHAGE-STIMULATING PROTEIN RECEPTOR"/>
    <property type="match status" value="1"/>
</dbReference>
<dbReference type="AlphaFoldDB" id="A0A1X7UCB3"/>
<evidence type="ECO:0000256" key="8">
    <source>
        <dbReference type="ARBA" id="ARBA00022777"/>
    </source>
</evidence>
<dbReference type="PROSITE" id="PS00109">
    <property type="entry name" value="PROTEIN_KINASE_TYR"/>
    <property type="match status" value="1"/>
</dbReference>
<dbReference type="Pfam" id="PF13927">
    <property type="entry name" value="Ig_3"/>
    <property type="match status" value="1"/>
</dbReference>
<dbReference type="PANTHER" id="PTHR24416">
    <property type="entry name" value="TYROSINE-PROTEIN KINASE RECEPTOR"/>
    <property type="match status" value="1"/>
</dbReference>
<dbReference type="InterPro" id="IPR017441">
    <property type="entry name" value="Protein_kinase_ATP_BS"/>
</dbReference>
<comment type="caution">
    <text evidence="17">Lacks conserved residue(s) required for the propagation of feature annotation.</text>
</comment>
<evidence type="ECO:0000256" key="12">
    <source>
        <dbReference type="ARBA" id="ARBA00023137"/>
    </source>
</evidence>
<dbReference type="InterPro" id="IPR007110">
    <property type="entry name" value="Ig-like_dom"/>
</dbReference>
<feature type="disulfide bond" evidence="18">
    <location>
        <begin position="573"/>
        <end position="600"/>
    </location>
</feature>
<keyword evidence="7 19" id="KW-0547">Nucleotide-binding</keyword>
<dbReference type="InterPro" id="IPR000719">
    <property type="entry name" value="Prot_kinase_dom"/>
</dbReference>
<dbReference type="Pfam" id="PF00051">
    <property type="entry name" value="Kringle"/>
    <property type="match status" value="1"/>
</dbReference>
<evidence type="ECO:0000256" key="2">
    <source>
        <dbReference type="ARBA" id="ARBA00011902"/>
    </source>
</evidence>
<sequence length="989" mass="110107">MSNNLVHVITYAHEQNVEKCFLPTVKDIIVDRFIFPNGSVVVNLTWNITEKDSKSLPYCSGSRHWRVKIQHFLSVDDTPGDRDTSTSTKDADNWINVPGGRQDYLFLQLLDNVTYYQFLVSNQPKKVVEVGRYRSLGSHIYYFGRQSPPVIDQTLLNVVMDELTSETVKCTARGFPLPLVRWVKVTSNGGSVTERRENGSSTLVLNDATSGMSGEYYCLAQNMQVNPPGGKRTVDKARSIIVTVREYRSSDDLRCEFADSAISSSFCRSYLHTQLPIYINTSSDSQEDYISLAMTNIRNNTNDQKCEDLANSLLCHTVYPYCDARQPLRPLPRPICMRACNEFVHGKCSADAERIKRGYPSVYQTIISRCQSSEGGEAPECIPLSYDASRKDQVQSVEDTGSCVRGNGIGYTGMQVRTRSNHLCQLWMLQTPHKHPMLPSVYVAELQNAGYSCRNPGGLGERPWCYTNHPSVRWEYCNIPSCLNCSELMVESNEGLSVSYSSNSYISTATYSCKNGYSLVGVAARTCLSSGKWSGNPPYCQIVNCSELMIESNEGLSVSYSSNTYNSTAIYSCKDGYSLIGIAARICLSNGNWSGNTPSCQILVTSSDRLGVIMNMIPMVIVTVTVGVLVVLLVIFFACIIKKRKRIKPVTNEATRSIAFDCENHTSNQLKEISSDYINQLSKHLISGSNLKILESVGRGEFGIVYRGLISVKNRMPQAIAAKTLKGLYSKSDIDSLLDECVIMMSFDNLNVLPLIGVCLDLGPAPYIIMPFMSRGSLLSYLKKERANLTVADTSEEDIILNVRKQLLSICLQVANGMCYLALQRFIHRDLAARNCMIDDNGIIKVADFGLSEKIYSQNYFRQLEVNNSSPVIKLPVKWMALESLHDGLFSEKSDVWSYGVLCWEVFSLGRVPYPGLDPVGVVELLNTGGRLYSPNNEACSKEIYSLMMSCWSESPNDRPVFSDLVSSINALIEPLAGYLDLDVHTSTV</sequence>
<dbReference type="PROSITE" id="PS50070">
    <property type="entry name" value="KRINGLE_2"/>
    <property type="match status" value="1"/>
</dbReference>
<protein>
    <recommendedName>
        <fullName evidence="2">receptor protein-tyrosine kinase</fullName>
        <ecNumber evidence="2">2.7.10.1</ecNumber>
    </recommendedName>
</protein>
<dbReference type="InterPro" id="IPR013806">
    <property type="entry name" value="Kringle-like"/>
</dbReference>
<dbReference type="InterPro" id="IPR020635">
    <property type="entry name" value="Tyr_kinase_cat_dom"/>
</dbReference>
<evidence type="ECO:0000256" key="7">
    <source>
        <dbReference type="ARBA" id="ARBA00022741"/>
    </source>
</evidence>
<evidence type="ECO:0000256" key="13">
    <source>
        <dbReference type="ARBA" id="ARBA00023157"/>
    </source>
</evidence>
<evidence type="ECO:0000256" key="9">
    <source>
        <dbReference type="ARBA" id="ARBA00022840"/>
    </source>
</evidence>
<dbReference type="PROSITE" id="PS50038">
    <property type="entry name" value="FZ"/>
    <property type="match status" value="1"/>
</dbReference>
<dbReference type="InterPro" id="IPR013783">
    <property type="entry name" value="Ig-like_fold"/>
</dbReference>
<comment type="subcellular location">
    <subcellularLocation>
        <location evidence="1">Membrane</location>
        <topology evidence="1">Single-pass type I membrane protein</topology>
    </subcellularLocation>
</comment>
<dbReference type="PROSITE" id="PS00107">
    <property type="entry name" value="PROTEIN_KINASE_ATP"/>
    <property type="match status" value="1"/>
</dbReference>
<reference evidence="26" key="1">
    <citation type="submission" date="2017-05" db="UniProtKB">
        <authorList>
            <consortium name="EnsemblMetazoa"/>
        </authorList>
    </citation>
    <scope>IDENTIFICATION</scope>
</reference>
<feature type="domain" description="Protein kinase" evidence="21">
    <location>
        <begin position="691"/>
        <end position="973"/>
    </location>
</feature>
<dbReference type="Pfam" id="PF01392">
    <property type="entry name" value="Fz"/>
    <property type="match status" value="1"/>
</dbReference>
<dbReference type="SMART" id="SM00130">
    <property type="entry name" value="KR"/>
    <property type="match status" value="1"/>
</dbReference>
<dbReference type="GO" id="GO:0045202">
    <property type="term" value="C:synapse"/>
    <property type="evidence" value="ECO:0007669"/>
    <property type="project" value="UniProtKB-SubCell"/>
</dbReference>
<dbReference type="CDD" id="cd00033">
    <property type="entry name" value="CCP"/>
    <property type="match status" value="2"/>
</dbReference>
<dbReference type="PRINTS" id="PR00109">
    <property type="entry name" value="TYRKINASE"/>
</dbReference>
<keyword evidence="11 20" id="KW-0472">Membrane</keyword>
<keyword evidence="9 19" id="KW-0067">ATP-binding</keyword>
<keyword evidence="5" id="KW-0808">Transferase</keyword>